<evidence type="ECO:0000313" key="12">
    <source>
        <dbReference type="Proteomes" id="UP001144256"/>
    </source>
</evidence>
<protein>
    <submittedName>
        <fullName evidence="11">Glycosyl hydrolase</fullName>
    </submittedName>
</protein>
<comment type="similarity">
    <text evidence="8">Belongs to the glycosyltransferase 2 family. GtrB subfamily.</text>
</comment>
<keyword evidence="6 9" id="KW-1133">Transmembrane helix</keyword>
<comment type="caution">
    <text evidence="11">The sequence shown here is derived from an EMBL/GenBank/DDBJ whole genome shotgun (WGS) entry which is preliminary data.</text>
</comment>
<dbReference type="GO" id="GO:0016757">
    <property type="term" value="F:glycosyltransferase activity"/>
    <property type="evidence" value="ECO:0007669"/>
    <property type="project" value="UniProtKB-KW"/>
</dbReference>
<keyword evidence="12" id="KW-1185">Reference proteome</keyword>
<evidence type="ECO:0000256" key="5">
    <source>
        <dbReference type="ARBA" id="ARBA00022692"/>
    </source>
</evidence>
<evidence type="ECO:0000259" key="10">
    <source>
        <dbReference type="Pfam" id="PF00535"/>
    </source>
</evidence>
<evidence type="ECO:0000256" key="9">
    <source>
        <dbReference type="SAM" id="Phobius"/>
    </source>
</evidence>
<keyword evidence="5 9" id="KW-0812">Transmembrane</keyword>
<dbReference type="AlphaFoldDB" id="A0A9W5Y9I1"/>
<proteinExistence type="inferred from homology"/>
<dbReference type="PANTHER" id="PTHR48090:SF8">
    <property type="entry name" value="GLYCOSYLTRANSFERASE CSBB-RELATED"/>
    <property type="match status" value="1"/>
</dbReference>
<evidence type="ECO:0000256" key="4">
    <source>
        <dbReference type="ARBA" id="ARBA00022679"/>
    </source>
</evidence>
<evidence type="ECO:0000256" key="7">
    <source>
        <dbReference type="ARBA" id="ARBA00023136"/>
    </source>
</evidence>
<dbReference type="InterPro" id="IPR001173">
    <property type="entry name" value="Glyco_trans_2-like"/>
</dbReference>
<dbReference type="SUPFAM" id="SSF53448">
    <property type="entry name" value="Nucleotide-diphospho-sugar transferases"/>
    <property type="match status" value="1"/>
</dbReference>
<reference evidence="11" key="1">
    <citation type="submission" date="2022-06" db="EMBL/GenBank/DDBJ databases">
        <title>Vallitalea longa sp. nov., an anaerobic bacterium isolated from marine sediment.</title>
        <authorList>
            <person name="Hirano S."/>
            <person name="Terahara T."/>
            <person name="Mori K."/>
            <person name="Hamada M."/>
            <person name="Matsumoto R."/>
            <person name="Kobayashi T."/>
        </authorList>
    </citation>
    <scope>NUCLEOTIDE SEQUENCE</scope>
    <source>
        <strain evidence="11">SH18-1</strain>
    </source>
</reference>
<evidence type="ECO:0000256" key="3">
    <source>
        <dbReference type="ARBA" id="ARBA00022676"/>
    </source>
</evidence>
<evidence type="ECO:0000256" key="1">
    <source>
        <dbReference type="ARBA" id="ARBA00004651"/>
    </source>
</evidence>
<dbReference type="InterPro" id="IPR029044">
    <property type="entry name" value="Nucleotide-diphossugar_trans"/>
</dbReference>
<dbReference type="GO" id="GO:0005886">
    <property type="term" value="C:plasma membrane"/>
    <property type="evidence" value="ECO:0007669"/>
    <property type="project" value="UniProtKB-SubCell"/>
</dbReference>
<keyword evidence="4" id="KW-0808">Transferase</keyword>
<dbReference type="EMBL" id="BRLB01000001">
    <property type="protein sequence ID" value="GKX28581.1"/>
    <property type="molecule type" value="Genomic_DNA"/>
</dbReference>
<accession>A0A9W5Y9I1</accession>
<dbReference type="Pfam" id="PF00535">
    <property type="entry name" value="Glycos_transf_2"/>
    <property type="match status" value="1"/>
</dbReference>
<keyword evidence="7 9" id="KW-0472">Membrane</keyword>
<dbReference type="Proteomes" id="UP001144256">
    <property type="component" value="Unassembled WGS sequence"/>
</dbReference>
<keyword evidence="2" id="KW-1003">Cell membrane</keyword>
<comment type="subcellular location">
    <subcellularLocation>
        <location evidence="1">Cell membrane</location>
        <topology evidence="1">Multi-pass membrane protein</topology>
    </subcellularLocation>
</comment>
<dbReference type="CDD" id="cd04187">
    <property type="entry name" value="DPM1_like_bac"/>
    <property type="match status" value="1"/>
</dbReference>
<gene>
    <name evidence="11" type="ORF">SH1V18_10610</name>
</gene>
<evidence type="ECO:0000256" key="2">
    <source>
        <dbReference type="ARBA" id="ARBA00022475"/>
    </source>
</evidence>
<dbReference type="Gene3D" id="3.90.550.10">
    <property type="entry name" value="Spore Coat Polysaccharide Biosynthesis Protein SpsA, Chain A"/>
    <property type="match status" value="1"/>
</dbReference>
<evidence type="ECO:0000313" key="11">
    <source>
        <dbReference type="EMBL" id="GKX28581.1"/>
    </source>
</evidence>
<dbReference type="InterPro" id="IPR050256">
    <property type="entry name" value="Glycosyltransferase_2"/>
</dbReference>
<feature type="transmembrane region" description="Helical" evidence="9">
    <location>
        <begin position="279"/>
        <end position="304"/>
    </location>
</feature>
<keyword evidence="11" id="KW-0378">Hydrolase</keyword>
<dbReference type="FunFam" id="3.90.550.10:FF:000079">
    <property type="entry name" value="Probable glycosyl transferase"/>
    <property type="match status" value="1"/>
</dbReference>
<feature type="transmembrane region" description="Helical" evidence="9">
    <location>
        <begin position="246"/>
        <end position="267"/>
    </location>
</feature>
<keyword evidence="3" id="KW-0328">Glycosyltransferase</keyword>
<organism evidence="11 12">
    <name type="scientific">Vallitalea longa</name>
    <dbReference type="NCBI Taxonomy" id="2936439"/>
    <lineage>
        <taxon>Bacteria</taxon>
        <taxon>Bacillati</taxon>
        <taxon>Bacillota</taxon>
        <taxon>Clostridia</taxon>
        <taxon>Lachnospirales</taxon>
        <taxon>Vallitaleaceae</taxon>
        <taxon>Vallitalea</taxon>
    </lineage>
</organism>
<feature type="domain" description="Glycosyltransferase 2-like" evidence="10">
    <location>
        <begin position="22"/>
        <end position="184"/>
    </location>
</feature>
<dbReference type="GO" id="GO:0016787">
    <property type="term" value="F:hydrolase activity"/>
    <property type="evidence" value="ECO:0007669"/>
    <property type="project" value="UniProtKB-KW"/>
</dbReference>
<name>A0A9W5Y9I1_9FIRM</name>
<evidence type="ECO:0000256" key="8">
    <source>
        <dbReference type="ARBA" id="ARBA00038152"/>
    </source>
</evidence>
<evidence type="ECO:0000256" key="6">
    <source>
        <dbReference type="ARBA" id="ARBA00022989"/>
    </source>
</evidence>
<sequence length="327" mass="37561">MKYFYDSKYLITTGGRVLKTITILVPCYNEEEVINIFYEEVVKIIDKIDYNFEILFVNDGSKDMTLNKIIAMRINDSRVSYVDLSRNYGKEIAMAAGLDHVTGDAVIIMDADLQDPPSLIPTMIEEWEKGYDDVYAKRSSRKGESFMKKFTSHCFYRLLSKLSKVEIQKDTGDFRLLNRKAIDALKQFRESGRYTKGLFSLIGFKKKEILFDRDERAAGKTKWNYWKLIGLAIEGITTFTIMPLRIATFIGGFTGLFAFIYMIYIVLRTLIVGVELPGYASLVSIMLFIGSIQLVGIGILGEYVGRIFNETKNRPLYFINKYEGDKE</sequence>
<dbReference type="PANTHER" id="PTHR48090">
    <property type="entry name" value="UNDECAPRENYL-PHOSPHATE 4-DEOXY-4-FORMAMIDO-L-ARABINOSE TRANSFERASE-RELATED"/>
    <property type="match status" value="1"/>
</dbReference>